<evidence type="ECO:0000313" key="2">
    <source>
        <dbReference type="Proteomes" id="UP001054945"/>
    </source>
</evidence>
<evidence type="ECO:0000313" key="1">
    <source>
        <dbReference type="EMBL" id="GIY23685.1"/>
    </source>
</evidence>
<protein>
    <submittedName>
        <fullName evidence="1">Uncharacterized protein</fullName>
    </submittedName>
</protein>
<dbReference type="Proteomes" id="UP001054945">
    <property type="component" value="Unassembled WGS sequence"/>
</dbReference>
<keyword evidence="2" id="KW-1185">Reference proteome</keyword>
<sequence length="134" mass="14603">MSFVGRCYFLEEVAGSSGDDDNRNVPHIILILSSSAGAKMSFVGRFYSLEEAARNSGDDDNRNEEQAEYVICWEMLFPGGSSGDDDNRNVPHIILILQSSSAGAKMSFVGICYSLEEAAGSSGDDDNRNVHHIF</sequence>
<name>A0AAV4RPP3_CAEEX</name>
<proteinExistence type="predicted"/>
<reference evidence="1 2" key="1">
    <citation type="submission" date="2021-06" db="EMBL/GenBank/DDBJ databases">
        <title>Caerostris extrusa draft genome.</title>
        <authorList>
            <person name="Kono N."/>
            <person name="Arakawa K."/>
        </authorList>
    </citation>
    <scope>NUCLEOTIDE SEQUENCE [LARGE SCALE GENOMIC DNA]</scope>
</reference>
<comment type="caution">
    <text evidence="1">The sequence shown here is derived from an EMBL/GenBank/DDBJ whole genome shotgun (WGS) entry which is preliminary data.</text>
</comment>
<dbReference type="EMBL" id="BPLR01008302">
    <property type="protein sequence ID" value="GIY23685.1"/>
    <property type="molecule type" value="Genomic_DNA"/>
</dbReference>
<gene>
    <name evidence="1" type="ORF">CEXT_597641</name>
</gene>
<accession>A0AAV4RPP3</accession>
<dbReference type="AlphaFoldDB" id="A0AAV4RPP3"/>
<organism evidence="1 2">
    <name type="scientific">Caerostris extrusa</name>
    <name type="common">Bark spider</name>
    <name type="synonym">Caerostris bankana</name>
    <dbReference type="NCBI Taxonomy" id="172846"/>
    <lineage>
        <taxon>Eukaryota</taxon>
        <taxon>Metazoa</taxon>
        <taxon>Ecdysozoa</taxon>
        <taxon>Arthropoda</taxon>
        <taxon>Chelicerata</taxon>
        <taxon>Arachnida</taxon>
        <taxon>Araneae</taxon>
        <taxon>Araneomorphae</taxon>
        <taxon>Entelegynae</taxon>
        <taxon>Araneoidea</taxon>
        <taxon>Araneidae</taxon>
        <taxon>Caerostris</taxon>
    </lineage>
</organism>